<dbReference type="InterPro" id="IPR010228">
    <property type="entry name" value="NADH_UbQ_OxRdtase_Gsu"/>
</dbReference>
<evidence type="ECO:0000256" key="12">
    <source>
        <dbReference type="RuleBase" id="RU003525"/>
    </source>
</evidence>
<dbReference type="Pfam" id="PF22117">
    <property type="entry name" value="Fer4_Nqo3"/>
    <property type="match status" value="1"/>
</dbReference>
<comment type="similarity">
    <text evidence="2 12">Belongs to the complex I 75 kDa subunit family.</text>
</comment>
<dbReference type="Proteomes" id="UP000031364">
    <property type="component" value="Unassembled WGS sequence"/>
</dbReference>
<dbReference type="NCBIfam" id="NF005895">
    <property type="entry name" value="PRK07860.1"/>
    <property type="match status" value="1"/>
</dbReference>
<evidence type="ECO:0000256" key="2">
    <source>
        <dbReference type="ARBA" id="ARBA00005404"/>
    </source>
</evidence>
<dbReference type="CDD" id="cd00207">
    <property type="entry name" value="fer2"/>
    <property type="match status" value="1"/>
</dbReference>
<dbReference type="SUPFAM" id="SSF53706">
    <property type="entry name" value="Formate dehydrogenase/DMSO reductase, domains 1-3"/>
    <property type="match status" value="1"/>
</dbReference>
<keyword evidence="9 12" id="KW-0411">Iron-sulfur</keyword>
<dbReference type="InterPro" id="IPR036010">
    <property type="entry name" value="2Fe-2S_ferredoxin-like_sf"/>
</dbReference>
<dbReference type="PROSITE" id="PS00643">
    <property type="entry name" value="COMPLEX1_75K_3"/>
    <property type="match status" value="1"/>
</dbReference>
<comment type="cofactor">
    <cofactor evidence="12">
        <name>[2Fe-2S] cluster</name>
        <dbReference type="ChEBI" id="CHEBI:190135"/>
    </cofactor>
    <text evidence="12">Binds 1 [2Fe-2S] cluster per subunit.</text>
</comment>
<name>A0ABR4ZBV4_9NOCA</name>
<dbReference type="InterPro" id="IPR050123">
    <property type="entry name" value="Prok_molybdopt-oxidoreductase"/>
</dbReference>
<dbReference type="SMART" id="SM00929">
    <property type="entry name" value="NADH-G_4Fe-4S_3"/>
    <property type="match status" value="1"/>
</dbReference>
<dbReference type="PROSITE" id="PS00641">
    <property type="entry name" value="COMPLEX1_75K_1"/>
    <property type="match status" value="1"/>
</dbReference>
<keyword evidence="6 12" id="KW-0479">Metal-binding</keyword>
<dbReference type="Pfam" id="PF01568">
    <property type="entry name" value="Molydop_binding"/>
    <property type="match status" value="1"/>
</dbReference>
<keyword evidence="17" id="KW-1185">Reference proteome</keyword>
<keyword evidence="4 12" id="KW-0001">2Fe-2S</keyword>
<dbReference type="PROSITE" id="PS51839">
    <property type="entry name" value="4FE4S_HC3"/>
    <property type="match status" value="1"/>
</dbReference>
<dbReference type="Pfam" id="PF00384">
    <property type="entry name" value="Molybdopterin"/>
    <property type="match status" value="1"/>
</dbReference>
<dbReference type="EMBL" id="JNFP01000028">
    <property type="protein sequence ID" value="KIA62805.1"/>
    <property type="molecule type" value="Genomic_DNA"/>
</dbReference>
<feature type="domain" description="4Fe-4S His(Cys)3-ligated-type" evidence="15">
    <location>
        <begin position="105"/>
        <end position="144"/>
    </location>
</feature>
<dbReference type="InterPro" id="IPR001041">
    <property type="entry name" value="2Fe-2S_ferredoxin-type"/>
</dbReference>
<dbReference type="PROSITE" id="PS00642">
    <property type="entry name" value="COMPLEX1_75K_2"/>
    <property type="match status" value="1"/>
</dbReference>
<evidence type="ECO:0000256" key="9">
    <source>
        <dbReference type="ARBA" id="ARBA00023014"/>
    </source>
</evidence>
<evidence type="ECO:0000256" key="3">
    <source>
        <dbReference type="ARBA" id="ARBA00022485"/>
    </source>
</evidence>
<evidence type="ECO:0000256" key="7">
    <source>
        <dbReference type="ARBA" id="ARBA00022967"/>
    </source>
</evidence>
<evidence type="ECO:0000256" key="1">
    <source>
        <dbReference type="ARBA" id="ARBA00001966"/>
    </source>
</evidence>
<dbReference type="InterPro" id="IPR006657">
    <property type="entry name" value="MoPterin_dinucl-bd_dom"/>
</dbReference>
<evidence type="ECO:0000313" key="17">
    <source>
        <dbReference type="Proteomes" id="UP000031364"/>
    </source>
</evidence>
<dbReference type="InterPro" id="IPR000283">
    <property type="entry name" value="NADH_UbQ_OxRdtase_75kDa_su_CS"/>
</dbReference>
<dbReference type="InterPro" id="IPR019574">
    <property type="entry name" value="NADH_UbQ_OxRdtase_Gsu_4Fe4S-bd"/>
</dbReference>
<dbReference type="InterPro" id="IPR054351">
    <property type="entry name" value="NADH_UbQ_OxRdtase_ferredoxin"/>
</dbReference>
<dbReference type="SUPFAM" id="SSF50692">
    <property type="entry name" value="ADC-like"/>
    <property type="match status" value="1"/>
</dbReference>
<dbReference type="PROSITE" id="PS51669">
    <property type="entry name" value="4FE4S_MOW_BIS_MGD"/>
    <property type="match status" value="1"/>
</dbReference>
<dbReference type="Gene3D" id="3.40.50.740">
    <property type="match status" value="2"/>
</dbReference>
<keyword evidence="10 12" id="KW-0520">NAD</keyword>
<dbReference type="RefSeq" id="WP_082032156.1">
    <property type="nucleotide sequence ID" value="NZ_BDCI01000001.1"/>
</dbReference>
<evidence type="ECO:0000259" key="15">
    <source>
        <dbReference type="PROSITE" id="PS51839"/>
    </source>
</evidence>
<comment type="catalytic activity">
    <reaction evidence="11 12">
        <text>a quinone + NADH + 5 H(+)(in) = a quinol + NAD(+) + 4 H(+)(out)</text>
        <dbReference type="Rhea" id="RHEA:57888"/>
        <dbReference type="ChEBI" id="CHEBI:15378"/>
        <dbReference type="ChEBI" id="CHEBI:24646"/>
        <dbReference type="ChEBI" id="CHEBI:57540"/>
        <dbReference type="ChEBI" id="CHEBI:57945"/>
        <dbReference type="ChEBI" id="CHEBI:132124"/>
    </reaction>
</comment>
<dbReference type="PROSITE" id="PS51085">
    <property type="entry name" value="2FE2S_FER_2"/>
    <property type="match status" value="1"/>
</dbReference>
<dbReference type="PANTHER" id="PTHR43105">
    <property type="entry name" value="RESPIRATORY NITRATE REDUCTASE"/>
    <property type="match status" value="1"/>
</dbReference>
<dbReference type="PANTHER" id="PTHR43105:SF12">
    <property type="entry name" value="NADH-QUINONE OXIDOREDUCTASE SUBUNIT G"/>
    <property type="match status" value="1"/>
</dbReference>
<organism evidence="16 17">
    <name type="scientific">Nocardia vulneris</name>
    <dbReference type="NCBI Taxonomy" id="1141657"/>
    <lineage>
        <taxon>Bacteria</taxon>
        <taxon>Bacillati</taxon>
        <taxon>Actinomycetota</taxon>
        <taxon>Actinomycetes</taxon>
        <taxon>Mycobacteriales</taxon>
        <taxon>Nocardiaceae</taxon>
        <taxon>Nocardia</taxon>
    </lineage>
</organism>
<gene>
    <name evidence="16" type="ORF">FG87_23095</name>
</gene>
<evidence type="ECO:0000256" key="4">
    <source>
        <dbReference type="ARBA" id="ARBA00022714"/>
    </source>
</evidence>
<evidence type="ECO:0000313" key="16">
    <source>
        <dbReference type="EMBL" id="KIA62805.1"/>
    </source>
</evidence>
<dbReference type="InterPro" id="IPR009010">
    <property type="entry name" value="Asp_de-COase-like_dom_sf"/>
</dbReference>
<evidence type="ECO:0000256" key="11">
    <source>
        <dbReference type="ARBA" id="ARBA00047712"/>
    </source>
</evidence>
<proteinExistence type="inferred from homology"/>
<dbReference type="EC" id="7.1.1.-" evidence="12"/>
<evidence type="ECO:0000256" key="10">
    <source>
        <dbReference type="ARBA" id="ARBA00023027"/>
    </source>
</evidence>
<keyword evidence="8 12" id="KW-0408">Iron</keyword>
<keyword evidence="5 12" id="KW-0874">Quinone</keyword>
<feature type="domain" description="4Fe-4S Mo/W bis-MGD-type" evidence="14">
    <location>
        <begin position="243"/>
        <end position="299"/>
    </location>
</feature>
<evidence type="ECO:0000256" key="8">
    <source>
        <dbReference type="ARBA" id="ARBA00023004"/>
    </source>
</evidence>
<dbReference type="CDD" id="cd02788">
    <property type="entry name" value="MopB_CT_NDH-1_NuoG2-N7"/>
    <property type="match status" value="1"/>
</dbReference>
<dbReference type="Gene3D" id="3.40.228.10">
    <property type="entry name" value="Dimethylsulfoxide Reductase, domain 2"/>
    <property type="match status" value="1"/>
</dbReference>
<dbReference type="Pfam" id="PF10588">
    <property type="entry name" value="NADH-G_4Fe-4S_3"/>
    <property type="match status" value="1"/>
</dbReference>
<dbReference type="InterPro" id="IPR006963">
    <property type="entry name" value="Mopterin_OxRdtase_4Fe-4S_dom"/>
</dbReference>
<dbReference type="Pfam" id="PF13510">
    <property type="entry name" value="Fer2_4"/>
    <property type="match status" value="1"/>
</dbReference>
<dbReference type="Gene3D" id="3.10.20.740">
    <property type="match status" value="1"/>
</dbReference>
<evidence type="ECO:0000259" key="13">
    <source>
        <dbReference type="PROSITE" id="PS51085"/>
    </source>
</evidence>
<reference evidence="16 17" key="1">
    <citation type="journal article" date="2014" name="Int. J. Syst. Evol. Microbiol.">
        <title>Nocardia vulneris sp. nov., isolated from wounds of human patients in North America.</title>
        <authorList>
            <person name="Lasker B.A."/>
            <person name="Bell M."/>
            <person name="Klenk H.P."/>
            <person name="Sproer C."/>
            <person name="Schumann C."/>
            <person name="Schumann P."/>
            <person name="Brown J.M."/>
        </authorList>
    </citation>
    <scope>NUCLEOTIDE SEQUENCE [LARGE SCALE GENOMIC DNA]</scope>
    <source>
        <strain evidence="16 17">W9851</strain>
    </source>
</reference>
<dbReference type="Gene3D" id="2.20.25.90">
    <property type="entry name" value="ADC-like domains"/>
    <property type="match status" value="1"/>
</dbReference>
<dbReference type="SUPFAM" id="SSF54862">
    <property type="entry name" value="4Fe-4S ferredoxins"/>
    <property type="match status" value="1"/>
</dbReference>
<evidence type="ECO:0000259" key="14">
    <source>
        <dbReference type="PROSITE" id="PS51669"/>
    </source>
</evidence>
<evidence type="ECO:0000256" key="6">
    <source>
        <dbReference type="ARBA" id="ARBA00022723"/>
    </source>
</evidence>
<accession>A0ABR4ZBV4</accession>
<dbReference type="Gene3D" id="3.30.70.20">
    <property type="match status" value="1"/>
</dbReference>
<keyword evidence="3 12" id="KW-0004">4Fe-4S</keyword>
<evidence type="ECO:0000256" key="5">
    <source>
        <dbReference type="ARBA" id="ARBA00022719"/>
    </source>
</evidence>
<keyword evidence="7 12" id="KW-1278">Translocase</keyword>
<comment type="caution">
    <text evidence="16">The sequence shown here is derived from an EMBL/GenBank/DDBJ whole genome shotgun (WGS) entry which is preliminary data.</text>
</comment>
<sequence length="836" mass="88368">MRGGGRTTAAPAAEVKSAPAAVPADLVSVTIDDTTVSVPAGTLVIRAAELIGIQIPRFCDHPLLDPVGACRQCIVEVEGQRKPVASCTMTVTDGMVVRTQLTSPVADKAQEGVMELLLINHPLDCPVCDKGGECPLQNQAMSTGRAESRFEGEKRTYPKPIPLSSAVLLDRERCVLCARCTRFSQQVAGDPFIELLERGALQQVGTAQAEPLDSYFSGNTVQICPVGALTGTSYRFRARPFDLVSSPNVCEHCASGCAQRTDHRRGKVLRRLAGDDPQVNEEWNCDKGRWAFAYATERDRLTTPLVRGWDGNLAPASWSEALAAAAEGLAAAHGSAGVLVGGRVTQEDAYAYAKFARIALGTNDIDFRARAHSAEEADFLAARVAGQGLTVTYDDLETAPVVLLVGFEPEEESPIVYLRLRKAARRRRLPIYSLAPFASRGLERMAGKLVRAMPGAEPHLLDAIRGGENGTPGIDPGQLADLARLLRAPGAVIMVGERMAGIAGALSAAVRLADEIGAALAWVPRRAGERGAVAAGALPGLLPGGRPVVDPLARQQVRTVWNVTDLPATPGRDTAAILEAAPGLGALVIGGVDVTDLPDPAGALAAIDAARFVVSLEQRHSSVTERADVVFPVATAMEKAGTFLTWEGRARPFAAALGDDMVRRQSAPLSDQRVLQAIAEEMKVGLDLPDTDAARAELAELGGWDGAPVAAPAHRPHPLTQPAPGTAVLASWRMLLDDGRMQDGEPNLAGIARPAVARLSATTAAEIGAVTDDLVTVASAHGSITLPLMISDLPDRVVWVPQHSPGSAIAEQLATHPGGIVTLRRADERMKEHRHE</sequence>
<protein>
    <recommendedName>
        <fullName evidence="12">NADH-quinone oxidoreductase</fullName>
        <ecNumber evidence="12">7.1.1.-</ecNumber>
    </recommendedName>
</protein>
<dbReference type="SMART" id="SM00926">
    <property type="entry name" value="Molybdop_Fe4S4"/>
    <property type="match status" value="1"/>
</dbReference>
<dbReference type="NCBIfam" id="TIGR01973">
    <property type="entry name" value="NuoG"/>
    <property type="match status" value="1"/>
</dbReference>
<feature type="domain" description="2Fe-2S ferredoxin-type" evidence="13">
    <location>
        <begin position="25"/>
        <end position="103"/>
    </location>
</feature>
<comment type="cofactor">
    <cofactor evidence="1 12">
        <name>[4Fe-4S] cluster</name>
        <dbReference type="ChEBI" id="CHEBI:49883"/>
    </cofactor>
</comment>
<comment type="function">
    <text evidence="12">NDH-1 shuttles electrons from NADH, via FMN and iron-sulfur (Fe-S) centers, to quinones in the respiratory chain. Couples the redox reaction to proton translocation (for every two electrons transferred, four hydrogen ions are translocated across the cytoplasmic membrane), and thus conserves the redox energy in a proton gradient.</text>
</comment>
<dbReference type="SUPFAM" id="SSF54292">
    <property type="entry name" value="2Fe-2S ferredoxin-like"/>
    <property type="match status" value="1"/>
</dbReference>
<dbReference type="InterPro" id="IPR006656">
    <property type="entry name" value="Mopterin_OxRdtase"/>
</dbReference>